<feature type="coiled-coil region" evidence="5">
    <location>
        <begin position="205"/>
        <end position="232"/>
    </location>
</feature>
<dbReference type="EMBL" id="AB493654">
    <property type="protein sequence ID" value="BAH30492.1"/>
    <property type="molecule type" value="mRNA"/>
</dbReference>
<dbReference type="Pfam" id="PF02365">
    <property type="entry name" value="NAM"/>
    <property type="match status" value="1"/>
</dbReference>
<feature type="compositionally biased region" description="Low complexity" evidence="6">
    <location>
        <begin position="27"/>
        <end position="36"/>
    </location>
</feature>
<evidence type="ECO:0000256" key="5">
    <source>
        <dbReference type="SAM" id="Coils"/>
    </source>
</evidence>
<dbReference type="Gene3D" id="2.170.150.80">
    <property type="entry name" value="NAC domain"/>
    <property type="match status" value="1"/>
</dbReference>
<keyword evidence="3" id="KW-0804">Transcription</keyword>
<evidence type="ECO:0000256" key="3">
    <source>
        <dbReference type="ARBA" id="ARBA00023163"/>
    </source>
</evidence>
<evidence type="ECO:0000256" key="2">
    <source>
        <dbReference type="ARBA" id="ARBA00023125"/>
    </source>
</evidence>
<feature type="non-terminal residue" evidence="8">
    <location>
        <position position="321"/>
    </location>
</feature>
<dbReference type="GO" id="GO:0006355">
    <property type="term" value="P:regulation of DNA-templated transcription"/>
    <property type="evidence" value="ECO:0007669"/>
    <property type="project" value="InterPro"/>
</dbReference>
<evidence type="ECO:0000256" key="1">
    <source>
        <dbReference type="ARBA" id="ARBA00023015"/>
    </source>
</evidence>
<gene>
    <name evidence="8" type="ordered locus">At3g56530</name>
</gene>
<evidence type="ECO:0000256" key="4">
    <source>
        <dbReference type="ARBA" id="ARBA00023242"/>
    </source>
</evidence>
<name>C0SVF1_ARATH</name>
<dbReference type="SUPFAM" id="SSF101941">
    <property type="entry name" value="NAC domain"/>
    <property type="match status" value="1"/>
</dbReference>
<sequence>MAIPQRNKRKARSSPERLTQPPELPHNSDVPSSSSSSAADNFFSWSTKQFAFPPGYRFVPKDQELIFHYLKPFSQGNKCSLLNVPIHRVNIYESNPQHLSEKYEKGNDKDWFYISERTKTGKAGRSNKRVDNGGYWSATVAAQKINAGNGIVGYKTSLEYYVGKQSNSVKGDWLMQEYWFESSDDNNNEKVRVDHALCKIYLTPAAAKKKKAEEAENEKLKKEEDVEQLDLNQPDQLQLQQPHDIVYQPQYCLLPEHHQPQPFPDNFSELISFQQQPVMIPDDFEDFLAEFTKPHSLDGDEEFNNYGLFEGFFDTEGMIKH</sequence>
<dbReference type="InterPro" id="IPR036093">
    <property type="entry name" value="NAC_dom_sf"/>
</dbReference>
<dbReference type="FunFam" id="2.170.150.80:FF:000019">
    <property type="entry name" value="NAC domain containing protein 64"/>
    <property type="match status" value="1"/>
</dbReference>
<accession>C0SVF1</accession>
<evidence type="ECO:0000313" key="8">
    <source>
        <dbReference type="EMBL" id="BAH30492.1"/>
    </source>
</evidence>
<feature type="domain" description="NAC" evidence="7">
    <location>
        <begin position="52"/>
        <end position="203"/>
    </location>
</feature>
<protein>
    <submittedName>
        <fullName evidence="8">Uncharacterized protein At3g56530</fullName>
    </submittedName>
</protein>
<dbReference type="ExpressionAtlas" id="C0SVF1">
    <property type="expression patterns" value="baseline"/>
</dbReference>
<reference evidence="8" key="1">
    <citation type="submission" date="2009-03" db="EMBL/GenBank/DDBJ databases">
        <title>ORF Cloning and Analysis of Arabidopsis Transcription Factor Genes.</title>
        <authorList>
            <person name="Fujita M."/>
        </authorList>
    </citation>
    <scope>NUCLEOTIDE SEQUENCE</scope>
</reference>
<dbReference type="PANTHER" id="PTHR31714">
    <property type="entry name" value="F-BOX ASSOCIATED UBIQUITINATION EFFECTOR FAMILY PROTEIN-RELATED"/>
    <property type="match status" value="1"/>
</dbReference>
<keyword evidence="1" id="KW-0805">Transcription regulation</keyword>
<dbReference type="InterPro" id="IPR003441">
    <property type="entry name" value="NAC-dom"/>
</dbReference>
<dbReference type="GO" id="GO:0003677">
    <property type="term" value="F:DNA binding"/>
    <property type="evidence" value="ECO:0007669"/>
    <property type="project" value="UniProtKB-KW"/>
</dbReference>
<dbReference type="PANTHER" id="PTHR31714:SF10">
    <property type="entry name" value="F-BOX ASSOCIATED UBIQUITINATION EFFECTOR FAMILY PROTEIN-RELATED"/>
    <property type="match status" value="1"/>
</dbReference>
<keyword evidence="4" id="KW-0539">Nucleus</keyword>
<evidence type="ECO:0000256" key="6">
    <source>
        <dbReference type="SAM" id="MobiDB-lite"/>
    </source>
</evidence>
<dbReference type="PROSITE" id="PS51005">
    <property type="entry name" value="NAC"/>
    <property type="match status" value="1"/>
</dbReference>
<feature type="region of interest" description="Disordered" evidence="6">
    <location>
        <begin position="1"/>
        <end position="36"/>
    </location>
</feature>
<keyword evidence="5" id="KW-0175">Coiled coil</keyword>
<proteinExistence type="evidence at transcript level"/>
<keyword evidence="2" id="KW-0238">DNA-binding</keyword>
<feature type="compositionally biased region" description="Basic residues" evidence="6">
    <location>
        <begin position="1"/>
        <end position="12"/>
    </location>
</feature>
<evidence type="ECO:0000259" key="7">
    <source>
        <dbReference type="PROSITE" id="PS51005"/>
    </source>
</evidence>
<dbReference type="AlphaFoldDB" id="C0SVF1"/>
<organism evidence="8">
    <name type="scientific">Arabidopsis thaliana</name>
    <name type="common">Mouse-ear cress</name>
    <dbReference type="NCBI Taxonomy" id="3702"/>
    <lineage>
        <taxon>Eukaryota</taxon>
        <taxon>Viridiplantae</taxon>
        <taxon>Streptophyta</taxon>
        <taxon>Embryophyta</taxon>
        <taxon>Tracheophyta</taxon>
        <taxon>Spermatophyta</taxon>
        <taxon>Magnoliopsida</taxon>
        <taxon>eudicotyledons</taxon>
        <taxon>Gunneridae</taxon>
        <taxon>Pentapetalae</taxon>
        <taxon>rosids</taxon>
        <taxon>malvids</taxon>
        <taxon>Brassicales</taxon>
        <taxon>Brassicaceae</taxon>
        <taxon>Camelineae</taxon>
        <taxon>Arabidopsis</taxon>
    </lineage>
</organism>